<protein>
    <recommendedName>
        <fullName evidence="2">Phage-Barnase-EndoU-ColicinE5/D-RelE like nuclease 2 domain-containing protein</fullName>
    </recommendedName>
</protein>
<sequence length="101" mass="12017">MVDIAISQNKKPIRLNDERWVHITEEHCELAGYRLEILETIEHPLRILEGKDGEAIALREVEEGKYLVVVYRELEQDGFIITAFFTRRIKSLERRKQLWPN</sequence>
<evidence type="ECO:0000313" key="1">
    <source>
        <dbReference type="EMBL" id="VAX34944.1"/>
    </source>
</evidence>
<dbReference type="EMBL" id="UOGJ01000020">
    <property type="protein sequence ID" value="VAX34944.1"/>
    <property type="molecule type" value="Genomic_DNA"/>
</dbReference>
<organism evidence="1">
    <name type="scientific">hydrothermal vent metagenome</name>
    <dbReference type="NCBI Taxonomy" id="652676"/>
    <lineage>
        <taxon>unclassified sequences</taxon>
        <taxon>metagenomes</taxon>
        <taxon>ecological metagenomes</taxon>
    </lineage>
</organism>
<reference evidence="1" key="1">
    <citation type="submission" date="2018-06" db="EMBL/GenBank/DDBJ databases">
        <authorList>
            <person name="Zhirakovskaya E."/>
        </authorList>
    </citation>
    <scope>NUCLEOTIDE SEQUENCE</scope>
</reference>
<proteinExistence type="predicted"/>
<evidence type="ECO:0008006" key="2">
    <source>
        <dbReference type="Google" id="ProtNLM"/>
    </source>
</evidence>
<gene>
    <name evidence="1" type="ORF">MNBD_UNCLBAC01-685</name>
</gene>
<dbReference type="AlphaFoldDB" id="A0A3B1DFX9"/>
<name>A0A3B1DFX9_9ZZZZ</name>
<accession>A0A3B1DFX9</accession>